<comment type="caution">
    <text evidence="1">The sequence shown here is derived from an EMBL/GenBank/DDBJ whole genome shotgun (WGS) entry which is preliminary data.</text>
</comment>
<evidence type="ECO:0000313" key="1">
    <source>
        <dbReference type="EMBL" id="MCY9519172.1"/>
    </source>
</evidence>
<protein>
    <submittedName>
        <fullName evidence="1">Uncharacterized protein</fullName>
    </submittedName>
</protein>
<evidence type="ECO:0000313" key="2">
    <source>
        <dbReference type="Proteomes" id="UP001207626"/>
    </source>
</evidence>
<sequence>MNDTGIDTNENVFCMSLDPEQASALHQFICLCFEKAHDMQSDFVLTASQYRLLGSLFNRMEEANLPNAAL</sequence>
<name>A0ABT4DPA5_9BACL</name>
<dbReference type="EMBL" id="JAMDLW010000006">
    <property type="protein sequence ID" value="MCY9519172.1"/>
    <property type="molecule type" value="Genomic_DNA"/>
</dbReference>
<organism evidence="1 2">
    <name type="scientific">Paenibacillus apiarius</name>
    <dbReference type="NCBI Taxonomy" id="46240"/>
    <lineage>
        <taxon>Bacteria</taxon>
        <taxon>Bacillati</taxon>
        <taxon>Bacillota</taxon>
        <taxon>Bacilli</taxon>
        <taxon>Bacillales</taxon>
        <taxon>Paenibacillaceae</taxon>
        <taxon>Paenibacillus</taxon>
    </lineage>
</organism>
<dbReference type="RefSeq" id="WP_087433133.1">
    <property type="nucleotide sequence ID" value="NZ_JAMDLV010000064.1"/>
</dbReference>
<keyword evidence="2" id="KW-1185">Reference proteome</keyword>
<proteinExistence type="predicted"/>
<dbReference type="Proteomes" id="UP001207626">
    <property type="component" value="Unassembled WGS sequence"/>
</dbReference>
<accession>A0ABT4DPA5</accession>
<gene>
    <name evidence="1" type="ORF">M5X09_05680</name>
</gene>
<reference evidence="1 2" key="1">
    <citation type="submission" date="2022-05" db="EMBL/GenBank/DDBJ databases">
        <title>Genome Sequencing of Bee-Associated Microbes.</title>
        <authorList>
            <person name="Dunlap C."/>
        </authorList>
    </citation>
    <scope>NUCLEOTIDE SEQUENCE [LARGE SCALE GENOMIC DNA]</scope>
    <source>
        <strain evidence="1 2">NRRL NRS-1438</strain>
    </source>
</reference>